<dbReference type="AlphaFoldDB" id="A0A4R6Y5H4"/>
<evidence type="ECO:0000313" key="2">
    <source>
        <dbReference type="Proteomes" id="UP000294480"/>
    </source>
</evidence>
<comment type="caution">
    <text evidence="1">The sequence shown here is derived from an EMBL/GenBank/DDBJ whole genome shotgun (WGS) entry which is preliminary data.</text>
</comment>
<keyword evidence="2" id="KW-1185">Reference proteome</keyword>
<dbReference type="OrthoDB" id="8613718at2"/>
<name>A0A4R6Y5H4_9BURK</name>
<evidence type="ECO:0000313" key="1">
    <source>
        <dbReference type="EMBL" id="TDR30687.1"/>
    </source>
</evidence>
<protein>
    <submittedName>
        <fullName evidence="1">Uncharacterized protein</fullName>
    </submittedName>
</protein>
<proteinExistence type="predicted"/>
<organism evidence="1 2">
    <name type="scientific">Hydromonas duriensis</name>
    <dbReference type="NCBI Taxonomy" id="1527608"/>
    <lineage>
        <taxon>Bacteria</taxon>
        <taxon>Pseudomonadati</taxon>
        <taxon>Pseudomonadota</taxon>
        <taxon>Betaproteobacteria</taxon>
        <taxon>Burkholderiales</taxon>
        <taxon>Burkholderiaceae</taxon>
        <taxon>Hydromonas</taxon>
    </lineage>
</organism>
<sequence>MPIDSLKVSRHYRRVRDESLTTLVWQPAINTVIMPNETLDPTIANQRVYGSRADWYATAAIAGLNSVDEPMQEGARRFLTPIHLRAHSQTRQRNHVEDLY</sequence>
<accession>A0A4R6Y5H4</accession>
<reference evidence="1 2" key="1">
    <citation type="submission" date="2019-03" db="EMBL/GenBank/DDBJ databases">
        <title>Genomic Encyclopedia of Type Strains, Phase IV (KMG-IV): sequencing the most valuable type-strain genomes for metagenomic binning, comparative biology and taxonomic classification.</title>
        <authorList>
            <person name="Goeker M."/>
        </authorList>
    </citation>
    <scope>NUCLEOTIDE SEQUENCE [LARGE SCALE GENOMIC DNA]</scope>
    <source>
        <strain evidence="1 2">DSM 102852</strain>
    </source>
</reference>
<gene>
    <name evidence="1" type="ORF">DFR44_11837</name>
</gene>
<dbReference type="Proteomes" id="UP000294480">
    <property type="component" value="Unassembled WGS sequence"/>
</dbReference>
<dbReference type="RefSeq" id="WP_133620974.1">
    <property type="nucleotide sequence ID" value="NZ_SNZE01000018.1"/>
</dbReference>
<dbReference type="EMBL" id="SNZE01000018">
    <property type="protein sequence ID" value="TDR30687.1"/>
    <property type="molecule type" value="Genomic_DNA"/>
</dbReference>